<proteinExistence type="predicted"/>
<sequence length="148" mass="16339">MSSSTATSSSDENIDQEHVKYSSTMHKAIAVINGGALGLLQVVTNQSSAETKALAGRGFLMLIVIYVILGVWEVTLRNERHIRNFIGHISHLFGALAAIVLISLIFPIFALIVFLLSLGWFLFIMYRSFTELRVPDENEFKAPGQLAT</sequence>
<dbReference type="OrthoDB" id="1107281at2759"/>
<evidence type="ECO:0000256" key="1">
    <source>
        <dbReference type="SAM" id="Phobius"/>
    </source>
</evidence>
<name>A0A565CW12_9BRAS</name>
<dbReference type="EMBL" id="CABITT030000008">
    <property type="protein sequence ID" value="VVB17731.1"/>
    <property type="molecule type" value="Genomic_DNA"/>
</dbReference>
<evidence type="ECO:0000313" key="2">
    <source>
        <dbReference type="EMBL" id="VVB17731.1"/>
    </source>
</evidence>
<dbReference type="PANTHER" id="PTHR34115">
    <property type="entry name" value="PROTEIN, PUTATIVE-RELATED"/>
    <property type="match status" value="1"/>
</dbReference>
<keyword evidence="1" id="KW-0812">Transmembrane</keyword>
<dbReference type="PANTHER" id="PTHR34115:SF13">
    <property type="entry name" value="RPB1A"/>
    <property type="match status" value="1"/>
</dbReference>
<dbReference type="AlphaFoldDB" id="A0A565CW12"/>
<keyword evidence="3" id="KW-1185">Reference proteome</keyword>
<protein>
    <submittedName>
        <fullName evidence="2">Uncharacterized protein</fullName>
    </submittedName>
</protein>
<feature type="transmembrane region" description="Helical" evidence="1">
    <location>
        <begin position="54"/>
        <end position="72"/>
    </location>
</feature>
<dbReference type="Proteomes" id="UP000489600">
    <property type="component" value="Unassembled WGS sequence"/>
</dbReference>
<evidence type="ECO:0000313" key="3">
    <source>
        <dbReference type="Proteomes" id="UP000489600"/>
    </source>
</evidence>
<dbReference type="InterPro" id="IPR053258">
    <property type="entry name" value="Ca-permeable_cation_channel"/>
</dbReference>
<keyword evidence="1" id="KW-1133">Transmembrane helix</keyword>
<gene>
    <name evidence="2" type="ORF">ANE_LOCUS28175</name>
</gene>
<keyword evidence="1" id="KW-0472">Membrane</keyword>
<accession>A0A565CW12</accession>
<reference evidence="2" key="1">
    <citation type="submission" date="2019-07" db="EMBL/GenBank/DDBJ databases">
        <authorList>
            <person name="Dittberner H."/>
        </authorList>
    </citation>
    <scope>NUCLEOTIDE SEQUENCE [LARGE SCALE GENOMIC DNA]</scope>
</reference>
<feature type="transmembrane region" description="Helical" evidence="1">
    <location>
        <begin position="92"/>
        <end position="123"/>
    </location>
</feature>
<comment type="caution">
    <text evidence="2">The sequence shown here is derived from an EMBL/GenBank/DDBJ whole genome shotgun (WGS) entry which is preliminary data.</text>
</comment>
<organism evidence="2 3">
    <name type="scientific">Arabis nemorensis</name>
    <dbReference type="NCBI Taxonomy" id="586526"/>
    <lineage>
        <taxon>Eukaryota</taxon>
        <taxon>Viridiplantae</taxon>
        <taxon>Streptophyta</taxon>
        <taxon>Embryophyta</taxon>
        <taxon>Tracheophyta</taxon>
        <taxon>Spermatophyta</taxon>
        <taxon>Magnoliopsida</taxon>
        <taxon>eudicotyledons</taxon>
        <taxon>Gunneridae</taxon>
        <taxon>Pentapetalae</taxon>
        <taxon>rosids</taxon>
        <taxon>malvids</taxon>
        <taxon>Brassicales</taxon>
        <taxon>Brassicaceae</taxon>
        <taxon>Arabideae</taxon>
        <taxon>Arabis</taxon>
    </lineage>
</organism>